<keyword evidence="1" id="KW-0812">Transmembrane</keyword>
<dbReference type="RefSeq" id="WP_397024767.1">
    <property type="nucleotide sequence ID" value="NZ_JBITMB010000008.1"/>
</dbReference>
<sequence>MSTTTIGGNTMATASAWFALGGALGGVLISGAIALITAVLNHRWQSEAAQRNFDWEHSRQIRQERRETYAQYWTAWNALMRILERGRDNIESADLAAAEALWREALDAMFLICGSKVLEAGIEHIHLTEARIAARSTRAVDGAGKSRALNRAMREDILHGHRDRYPAELESGRP</sequence>
<evidence type="ECO:0000256" key="1">
    <source>
        <dbReference type="SAM" id="Phobius"/>
    </source>
</evidence>
<protein>
    <submittedName>
        <fullName evidence="2">Uncharacterized protein</fullName>
    </submittedName>
</protein>
<name>A0ABW8ACQ2_9ACTN</name>
<feature type="transmembrane region" description="Helical" evidence="1">
    <location>
        <begin position="16"/>
        <end position="40"/>
    </location>
</feature>
<comment type="caution">
    <text evidence="2">The sequence shown here is derived from an EMBL/GenBank/DDBJ whole genome shotgun (WGS) entry which is preliminary data.</text>
</comment>
<reference evidence="2 3" key="1">
    <citation type="submission" date="2024-10" db="EMBL/GenBank/DDBJ databases">
        <title>The Natural Products Discovery Center: Release of the First 8490 Sequenced Strains for Exploring Actinobacteria Biosynthetic Diversity.</title>
        <authorList>
            <person name="Kalkreuter E."/>
            <person name="Kautsar S.A."/>
            <person name="Yang D."/>
            <person name="Bader C.D."/>
            <person name="Teijaro C.N."/>
            <person name="Fluegel L."/>
            <person name="Davis C.M."/>
            <person name="Simpson J.R."/>
            <person name="Lauterbach L."/>
            <person name="Steele A.D."/>
            <person name="Gui C."/>
            <person name="Meng S."/>
            <person name="Li G."/>
            <person name="Viehrig K."/>
            <person name="Ye F."/>
            <person name="Su P."/>
            <person name="Kiefer A.F."/>
            <person name="Nichols A."/>
            <person name="Cepeda A.J."/>
            <person name="Yan W."/>
            <person name="Fan B."/>
            <person name="Jiang Y."/>
            <person name="Adhikari A."/>
            <person name="Zheng C.-J."/>
            <person name="Schuster L."/>
            <person name="Cowan T.M."/>
            <person name="Smanski M.J."/>
            <person name="Chevrette M.G."/>
            <person name="De Carvalho L.P.S."/>
            <person name="Shen B."/>
        </authorList>
    </citation>
    <scope>NUCLEOTIDE SEQUENCE [LARGE SCALE GENOMIC DNA]</scope>
    <source>
        <strain evidence="2 3">NPDC049503</strain>
    </source>
</reference>
<keyword evidence="1" id="KW-1133">Transmembrane helix</keyword>
<gene>
    <name evidence="2" type="ORF">ACIBP5_31505</name>
</gene>
<keyword evidence="3" id="KW-1185">Reference proteome</keyword>
<organism evidence="2 3">
    <name type="scientific">Nonomuraea indica</name>
    <dbReference type="NCBI Taxonomy" id="1581193"/>
    <lineage>
        <taxon>Bacteria</taxon>
        <taxon>Bacillati</taxon>
        <taxon>Actinomycetota</taxon>
        <taxon>Actinomycetes</taxon>
        <taxon>Streptosporangiales</taxon>
        <taxon>Streptosporangiaceae</taxon>
        <taxon>Nonomuraea</taxon>
    </lineage>
</organism>
<keyword evidence="1" id="KW-0472">Membrane</keyword>
<evidence type="ECO:0000313" key="2">
    <source>
        <dbReference type="EMBL" id="MFI7444520.1"/>
    </source>
</evidence>
<evidence type="ECO:0000313" key="3">
    <source>
        <dbReference type="Proteomes" id="UP001612928"/>
    </source>
</evidence>
<accession>A0ABW8ACQ2</accession>
<proteinExistence type="predicted"/>
<dbReference type="Proteomes" id="UP001612928">
    <property type="component" value="Unassembled WGS sequence"/>
</dbReference>
<dbReference type="EMBL" id="JBITMB010000008">
    <property type="protein sequence ID" value="MFI7444520.1"/>
    <property type="molecule type" value="Genomic_DNA"/>
</dbReference>